<evidence type="ECO:0000313" key="1">
    <source>
        <dbReference type="EMBL" id="KAI9897108.1"/>
    </source>
</evidence>
<keyword evidence="2" id="KW-1185">Reference proteome</keyword>
<gene>
    <name evidence="1" type="ORF">N3K66_008130</name>
</gene>
<reference evidence="1" key="1">
    <citation type="submission" date="2022-10" db="EMBL/GenBank/DDBJ databases">
        <title>Complete Genome of Trichothecium roseum strain YXFP-22015, a Plant Pathogen Isolated from Citrus.</title>
        <authorList>
            <person name="Wang Y."/>
            <person name="Zhu L."/>
        </authorList>
    </citation>
    <scope>NUCLEOTIDE SEQUENCE</scope>
    <source>
        <strain evidence="1">YXFP-22015</strain>
    </source>
</reference>
<proteinExistence type="predicted"/>
<name>A0ACC0USL9_9HYPO</name>
<dbReference type="Proteomes" id="UP001163324">
    <property type="component" value="Chromosome 8"/>
</dbReference>
<evidence type="ECO:0000313" key="2">
    <source>
        <dbReference type="Proteomes" id="UP001163324"/>
    </source>
</evidence>
<organism evidence="1 2">
    <name type="scientific">Trichothecium roseum</name>
    <dbReference type="NCBI Taxonomy" id="47278"/>
    <lineage>
        <taxon>Eukaryota</taxon>
        <taxon>Fungi</taxon>
        <taxon>Dikarya</taxon>
        <taxon>Ascomycota</taxon>
        <taxon>Pezizomycotina</taxon>
        <taxon>Sordariomycetes</taxon>
        <taxon>Hypocreomycetidae</taxon>
        <taxon>Hypocreales</taxon>
        <taxon>Hypocreales incertae sedis</taxon>
        <taxon>Trichothecium</taxon>
    </lineage>
</organism>
<dbReference type="EMBL" id="CM047947">
    <property type="protein sequence ID" value="KAI9897108.1"/>
    <property type="molecule type" value="Genomic_DNA"/>
</dbReference>
<protein>
    <submittedName>
        <fullName evidence="1">Uncharacterized protein</fullName>
    </submittedName>
</protein>
<accession>A0ACC0USL9</accession>
<sequence>MYFAGSFDPAYSVAIHALASQADQAATNKRNLGLLQKHLSHSLGISPDRGLVRYNVVSEECFGWGGSTVVGQIASDQMRARREKPKRSQTSDEGERRGVVRLLSHRLRSDLNKVRFDETVTTPLRPMARVSEEPVSSRSTPVKATEVEAEPYKEPLSRRASFLQGLFGKQSRVELNVDESAQTP</sequence>
<comment type="caution">
    <text evidence="1">The sequence shown here is derived from an EMBL/GenBank/DDBJ whole genome shotgun (WGS) entry which is preliminary data.</text>
</comment>